<comment type="caution">
    <text evidence="2">The sequence shown here is derived from an EMBL/GenBank/DDBJ whole genome shotgun (WGS) entry which is preliminary data.</text>
</comment>
<feature type="signal peptide" evidence="1">
    <location>
        <begin position="1"/>
        <end position="17"/>
    </location>
</feature>
<dbReference type="SUPFAM" id="SSF75011">
    <property type="entry name" value="3-carboxy-cis,cis-mucoante lactonizing enzyme"/>
    <property type="match status" value="1"/>
</dbReference>
<organism evidence="2 3">
    <name type="scientific">Cymbomonas tetramitiformis</name>
    <dbReference type="NCBI Taxonomy" id="36881"/>
    <lineage>
        <taxon>Eukaryota</taxon>
        <taxon>Viridiplantae</taxon>
        <taxon>Chlorophyta</taxon>
        <taxon>Pyramimonadophyceae</taxon>
        <taxon>Pyramimonadales</taxon>
        <taxon>Pyramimonadaceae</taxon>
        <taxon>Cymbomonas</taxon>
    </lineage>
</organism>
<evidence type="ECO:0000256" key="1">
    <source>
        <dbReference type="SAM" id="SignalP"/>
    </source>
</evidence>
<protein>
    <submittedName>
        <fullName evidence="2">Uncharacterized protein</fullName>
    </submittedName>
</protein>
<sequence>MLRTLLVCLVCTVKCLALSPPGISWVRGYTDGTCESHNHAGVQTDDGGFLLVGDGECYDSPEKGFTRQITVAKVDPTGNMQWLTNVGTVGFNYGKNGVELPDGTFLVVGAISEGTKENFVEKRVIIRFSKAGTVLHTQTFENVENGGVDGLMGVAIAGPKLVVVTGYVKGVQTYTDQPMFLIQGGYAVLTKLLYSDDYTEDFKVIFEHIFDKPQDTTRFTAYQGMRVVVDENGYTFSAASYTTPEDGNTNFGLVRTDVDGNVRSMTYLPPSDGYQSHPYAFTAASDTGYVIAGLTLRYVDDSPQGRILKVSSTGEVEFDTSFRQERKGYSTECYGVSICPDGGYIVACGTGPETNQGSEPWQNLVQRVDRRGISLWKKVYTGENSRNGTGEYVVTDRVRGGYAIYMDTQDWGDRGTGGNFAIMHLDQD</sequence>
<dbReference type="Proteomes" id="UP001190700">
    <property type="component" value="Unassembled WGS sequence"/>
</dbReference>
<evidence type="ECO:0000313" key="2">
    <source>
        <dbReference type="EMBL" id="KAK3233164.1"/>
    </source>
</evidence>
<dbReference type="PANTHER" id="PTHR42754">
    <property type="entry name" value="ENDOGLUCANASE"/>
    <property type="match status" value="1"/>
</dbReference>
<proteinExistence type="predicted"/>
<name>A0AAE0BCH7_9CHLO</name>
<dbReference type="PANTHER" id="PTHR42754:SF1">
    <property type="entry name" value="LIPOPROTEIN"/>
    <property type="match status" value="1"/>
</dbReference>
<keyword evidence="3" id="KW-1185">Reference proteome</keyword>
<evidence type="ECO:0000313" key="3">
    <source>
        <dbReference type="Proteomes" id="UP001190700"/>
    </source>
</evidence>
<dbReference type="EMBL" id="LGRX02035788">
    <property type="protein sequence ID" value="KAK3233164.1"/>
    <property type="molecule type" value="Genomic_DNA"/>
</dbReference>
<gene>
    <name evidence="2" type="ORF">CYMTET_56527</name>
</gene>
<reference evidence="2 3" key="1">
    <citation type="journal article" date="2015" name="Genome Biol. Evol.">
        <title>Comparative Genomics of a Bacterivorous Green Alga Reveals Evolutionary Causalities and Consequences of Phago-Mixotrophic Mode of Nutrition.</title>
        <authorList>
            <person name="Burns J.A."/>
            <person name="Paasch A."/>
            <person name="Narechania A."/>
            <person name="Kim E."/>
        </authorList>
    </citation>
    <scope>NUCLEOTIDE SEQUENCE [LARGE SCALE GENOMIC DNA]</scope>
    <source>
        <strain evidence="2 3">PLY_AMNH</strain>
    </source>
</reference>
<feature type="chain" id="PRO_5042289580" evidence="1">
    <location>
        <begin position="18"/>
        <end position="428"/>
    </location>
</feature>
<keyword evidence="1" id="KW-0732">Signal</keyword>
<dbReference type="AlphaFoldDB" id="A0AAE0BCH7"/>
<accession>A0AAE0BCH7</accession>